<feature type="region of interest" description="Disordered" evidence="1">
    <location>
        <begin position="38"/>
        <end position="142"/>
    </location>
</feature>
<accession>A0A1G4B6K4</accession>
<feature type="compositionally biased region" description="Polar residues" evidence="1">
    <location>
        <begin position="129"/>
        <end position="140"/>
    </location>
</feature>
<dbReference type="Proteomes" id="UP000176998">
    <property type="component" value="Unassembled WGS sequence"/>
</dbReference>
<feature type="compositionally biased region" description="Polar residues" evidence="1">
    <location>
        <begin position="80"/>
        <end position="94"/>
    </location>
</feature>
<dbReference type="EMBL" id="MJBS01000062">
    <property type="protein sequence ID" value="OHE97027.1"/>
    <property type="molecule type" value="Genomic_DNA"/>
</dbReference>
<keyword evidence="3" id="KW-1185">Reference proteome</keyword>
<name>A0A1G4B6K4_9PEZI</name>
<gene>
    <name evidence="2" type="ORF">CORC01_07636</name>
</gene>
<comment type="caution">
    <text evidence="2">The sequence shown here is derived from an EMBL/GenBank/DDBJ whole genome shotgun (WGS) entry which is preliminary data.</text>
</comment>
<feature type="compositionally biased region" description="Low complexity" evidence="1">
    <location>
        <begin position="101"/>
        <end position="120"/>
    </location>
</feature>
<evidence type="ECO:0000313" key="2">
    <source>
        <dbReference type="EMBL" id="OHE97027.1"/>
    </source>
</evidence>
<dbReference type="AlphaFoldDB" id="A0A1G4B6K4"/>
<feature type="region of interest" description="Disordered" evidence="1">
    <location>
        <begin position="1"/>
        <end position="25"/>
    </location>
</feature>
<dbReference type="STRING" id="1209926.A0A1G4B6K4"/>
<evidence type="ECO:0008006" key="4">
    <source>
        <dbReference type="Google" id="ProtNLM"/>
    </source>
</evidence>
<evidence type="ECO:0000256" key="1">
    <source>
        <dbReference type="SAM" id="MobiDB-lite"/>
    </source>
</evidence>
<organism evidence="2 3">
    <name type="scientific">Colletotrichum orchidophilum</name>
    <dbReference type="NCBI Taxonomy" id="1209926"/>
    <lineage>
        <taxon>Eukaryota</taxon>
        <taxon>Fungi</taxon>
        <taxon>Dikarya</taxon>
        <taxon>Ascomycota</taxon>
        <taxon>Pezizomycotina</taxon>
        <taxon>Sordariomycetes</taxon>
        <taxon>Hypocreomycetidae</taxon>
        <taxon>Glomerellales</taxon>
        <taxon>Glomerellaceae</taxon>
        <taxon>Colletotrichum</taxon>
    </lineage>
</organism>
<dbReference type="OrthoDB" id="4161727at2759"/>
<dbReference type="RefSeq" id="XP_022474183.1">
    <property type="nucleotide sequence ID" value="XM_022619271.1"/>
</dbReference>
<protein>
    <recommendedName>
        <fullName evidence="4">C2H2-type domain-containing protein</fullName>
    </recommendedName>
</protein>
<proteinExistence type="predicted"/>
<feature type="compositionally biased region" description="Acidic residues" evidence="1">
    <location>
        <begin position="221"/>
        <end position="232"/>
    </location>
</feature>
<feature type="region of interest" description="Disordered" evidence="1">
    <location>
        <begin position="450"/>
        <end position="478"/>
    </location>
</feature>
<sequence length="668" mass="74454">MLAVLYTRQSYLNPTPQYPRRSSKKSFDFSNVISRFKASHSHLSGNCSPDMPKKDETPPPKPRKKSSSTRANSDLVVRQVSGTHSNGPSSSPTVDSGGGSEAQSASQRSSPSPISSSRKSNLADRPARTTDSGTGRNRTSPVPAAYIDNYLAYRKKAFIKVFMEKVCEWLDDNVCPGEEAYEHDGDSQPGSKSSGSGGIKIRAVEGRPVAGQKRQLKGRDQDDEGSENDESNDQNRNKKRTKTDEDDNRQKFACPFYKHDPVRYKSHRTCVGPGWHEIHRMKEHIYRKHKLFACTRCFEAFKSDKLLLDHQRADVACPVRDKKTHKPDPGAGIDQETEKHLRARTVSKKDDVGKWYEVYYILFPGMQDVDNAPSPWYDDTAGDSDSQGLKRQYVKFLRREMPNMIQRELESELNRHFEGFEDGIMDRLVTWIRTSSAKCANIFENIPSPSQAAALGDPENVRSRSRAASPADPETDLTVGVGAGVEPWGYGYPDFDWRGSPSFDQYNNPFSFLSSDDQCLTDFDSAYVTGSIEDSSGARQNYIHFTCGGVVRIGQAVIVKDGISSWRYRYFGDFSNLAISTKPPSGAYLGAELQPLFGTFPQTPPGTSDELAIVEFLRGAWTTLAKYTSSGSLSYTGGWPVYDPAQLIVTQTARDNQRGSNLDSFNIK</sequence>
<dbReference type="PANTHER" id="PTHR38166">
    <property type="entry name" value="C2H2-TYPE DOMAIN-CONTAINING PROTEIN-RELATED"/>
    <property type="match status" value="1"/>
</dbReference>
<feature type="region of interest" description="Disordered" evidence="1">
    <location>
        <begin position="180"/>
        <end position="247"/>
    </location>
</feature>
<evidence type="ECO:0000313" key="3">
    <source>
        <dbReference type="Proteomes" id="UP000176998"/>
    </source>
</evidence>
<reference evidence="2 3" key="1">
    <citation type="submission" date="2016-09" db="EMBL/GenBank/DDBJ databases">
        <authorList>
            <person name="Capua I."/>
            <person name="De Benedictis P."/>
            <person name="Joannis T."/>
            <person name="Lombin L.H."/>
            <person name="Cattoli G."/>
        </authorList>
    </citation>
    <scope>NUCLEOTIDE SEQUENCE [LARGE SCALE GENOMIC DNA]</scope>
    <source>
        <strain evidence="2 3">IMI 309357</strain>
    </source>
</reference>
<dbReference type="PANTHER" id="PTHR38166:SF1">
    <property type="entry name" value="C2H2-TYPE DOMAIN-CONTAINING PROTEIN"/>
    <property type="match status" value="1"/>
</dbReference>
<dbReference type="GeneID" id="34560781"/>